<comment type="caution">
    <text evidence="2">The sequence shown here is derived from an EMBL/GenBank/DDBJ whole genome shotgun (WGS) entry which is preliminary data.</text>
</comment>
<feature type="compositionally biased region" description="Low complexity" evidence="1">
    <location>
        <begin position="119"/>
        <end position="139"/>
    </location>
</feature>
<protein>
    <submittedName>
        <fullName evidence="2">Uracil-DNA glycosylase</fullName>
    </submittedName>
</protein>
<dbReference type="AlphaFoldDB" id="A0A5A7R3D1"/>
<name>A0A5A7R3D1_STRAF</name>
<evidence type="ECO:0000313" key="2">
    <source>
        <dbReference type="EMBL" id="GER51959.1"/>
    </source>
</evidence>
<accession>A0A5A7R3D1</accession>
<feature type="region of interest" description="Disordered" evidence="1">
    <location>
        <begin position="101"/>
        <end position="139"/>
    </location>
</feature>
<organism evidence="2 3">
    <name type="scientific">Striga asiatica</name>
    <name type="common">Asiatic witchweed</name>
    <name type="synonym">Buchnera asiatica</name>
    <dbReference type="NCBI Taxonomy" id="4170"/>
    <lineage>
        <taxon>Eukaryota</taxon>
        <taxon>Viridiplantae</taxon>
        <taxon>Streptophyta</taxon>
        <taxon>Embryophyta</taxon>
        <taxon>Tracheophyta</taxon>
        <taxon>Spermatophyta</taxon>
        <taxon>Magnoliopsida</taxon>
        <taxon>eudicotyledons</taxon>
        <taxon>Gunneridae</taxon>
        <taxon>Pentapetalae</taxon>
        <taxon>asterids</taxon>
        <taxon>lamiids</taxon>
        <taxon>Lamiales</taxon>
        <taxon>Orobanchaceae</taxon>
        <taxon>Buchnereae</taxon>
        <taxon>Striga</taxon>
    </lineage>
</organism>
<evidence type="ECO:0000313" key="3">
    <source>
        <dbReference type="Proteomes" id="UP000325081"/>
    </source>
</evidence>
<keyword evidence="3" id="KW-1185">Reference proteome</keyword>
<sequence length="139" mass="14728">MEIVATQFVRGHRPRVSNRCAVEEDETLLGSKSLNCLALGSCADKPLLSSSGHLSMINSPFFKTHTNSVGRLIGSLTVYIFFQPPAAICTQMVQELFQLEASPTSNESPSTVTRGKLNATGSCGGKATSSKTSSATSNE</sequence>
<reference evidence="3" key="1">
    <citation type="journal article" date="2019" name="Curr. Biol.">
        <title>Genome Sequence of Striga asiatica Provides Insight into the Evolution of Plant Parasitism.</title>
        <authorList>
            <person name="Yoshida S."/>
            <person name="Kim S."/>
            <person name="Wafula E.K."/>
            <person name="Tanskanen J."/>
            <person name="Kim Y.M."/>
            <person name="Honaas L."/>
            <person name="Yang Z."/>
            <person name="Spallek T."/>
            <person name="Conn C.E."/>
            <person name="Ichihashi Y."/>
            <person name="Cheong K."/>
            <person name="Cui S."/>
            <person name="Der J.P."/>
            <person name="Gundlach H."/>
            <person name="Jiao Y."/>
            <person name="Hori C."/>
            <person name="Ishida J.K."/>
            <person name="Kasahara H."/>
            <person name="Kiba T."/>
            <person name="Kim M.S."/>
            <person name="Koo N."/>
            <person name="Laohavisit A."/>
            <person name="Lee Y.H."/>
            <person name="Lumba S."/>
            <person name="McCourt P."/>
            <person name="Mortimer J.C."/>
            <person name="Mutuku J.M."/>
            <person name="Nomura T."/>
            <person name="Sasaki-Sekimoto Y."/>
            <person name="Seto Y."/>
            <person name="Wang Y."/>
            <person name="Wakatake T."/>
            <person name="Sakakibara H."/>
            <person name="Demura T."/>
            <person name="Yamaguchi S."/>
            <person name="Yoneyama K."/>
            <person name="Manabe R.I."/>
            <person name="Nelson D.C."/>
            <person name="Schulman A.H."/>
            <person name="Timko M.P."/>
            <person name="dePamphilis C.W."/>
            <person name="Choi D."/>
            <person name="Shirasu K."/>
        </authorList>
    </citation>
    <scope>NUCLEOTIDE SEQUENCE [LARGE SCALE GENOMIC DNA]</scope>
    <source>
        <strain evidence="3">cv. UVA1</strain>
    </source>
</reference>
<evidence type="ECO:0000256" key="1">
    <source>
        <dbReference type="SAM" id="MobiDB-lite"/>
    </source>
</evidence>
<dbReference type="Proteomes" id="UP000325081">
    <property type="component" value="Unassembled WGS sequence"/>
</dbReference>
<dbReference type="EMBL" id="BKCP01010070">
    <property type="protein sequence ID" value="GER51959.1"/>
    <property type="molecule type" value="Genomic_DNA"/>
</dbReference>
<proteinExistence type="predicted"/>
<gene>
    <name evidence="2" type="ORF">STAS_29385</name>
</gene>
<feature type="compositionally biased region" description="Polar residues" evidence="1">
    <location>
        <begin position="101"/>
        <end position="113"/>
    </location>
</feature>